<accession>A0A3B1CWW6</accession>
<dbReference type="NCBIfam" id="TIGR01079">
    <property type="entry name" value="rplX_bact"/>
    <property type="match status" value="1"/>
</dbReference>
<dbReference type="FunFam" id="2.30.30.30:FF:000004">
    <property type="entry name" value="50S ribosomal protein L24"/>
    <property type="match status" value="1"/>
</dbReference>
<keyword evidence="5" id="KW-0687">Ribonucleoprotein</keyword>
<dbReference type="InterPro" id="IPR003256">
    <property type="entry name" value="Ribosomal_uL24"/>
</dbReference>
<dbReference type="InterPro" id="IPR057264">
    <property type="entry name" value="Ribosomal_uL24_C"/>
</dbReference>
<evidence type="ECO:0000256" key="1">
    <source>
        <dbReference type="ARBA" id="ARBA00010618"/>
    </source>
</evidence>
<reference evidence="7" key="1">
    <citation type="submission" date="2018-06" db="EMBL/GenBank/DDBJ databases">
        <authorList>
            <person name="Zhirakovskaya E."/>
        </authorList>
    </citation>
    <scope>NUCLEOTIDE SEQUENCE</scope>
</reference>
<evidence type="ECO:0000256" key="3">
    <source>
        <dbReference type="ARBA" id="ARBA00022884"/>
    </source>
</evidence>
<dbReference type="GO" id="GO:0003735">
    <property type="term" value="F:structural constituent of ribosome"/>
    <property type="evidence" value="ECO:0007669"/>
    <property type="project" value="InterPro"/>
</dbReference>
<keyword evidence="2" id="KW-0699">rRNA-binding</keyword>
<dbReference type="Pfam" id="PF17136">
    <property type="entry name" value="ribosomal_L24"/>
    <property type="match status" value="1"/>
</dbReference>
<dbReference type="CDD" id="cd06089">
    <property type="entry name" value="KOW_RPL26"/>
    <property type="match status" value="1"/>
</dbReference>
<dbReference type="SUPFAM" id="SSF50104">
    <property type="entry name" value="Translation proteins SH3-like domain"/>
    <property type="match status" value="1"/>
</dbReference>
<keyword evidence="3" id="KW-0694">RNA-binding</keyword>
<evidence type="ECO:0000256" key="4">
    <source>
        <dbReference type="ARBA" id="ARBA00022980"/>
    </source>
</evidence>
<dbReference type="InterPro" id="IPR014722">
    <property type="entry name" value="Rib_uL2_dom2"/>
</dbReference>
<dbReference type="InterPro" id="IPR005824">
    <property type="entry name" value="KOW"/>
</dbReference>
<dbReference type="SMART" id="SM00739">
    <property type="entry name" value="KOW"/>
    <property type="match status" value="1"/>
</dbReference>
<dbReference type="EMBL" id="UOGI01000311">
    <property type="protein sequence ID" value="VAX34399.1"/>
    <property type="molecule type" value="Genomic_DNA"/>
</dbReference>
<dbReference type="AlphaFoldDB" id="A0A3B1CWW6"/>
<protein>
    <submittedName>
        <fullName evidence="7">LSU ribosomal protein L24p (L26e)</fullName>
    </submittedName>
</protein>
<evidence type="ECO:0000259" key="6">
    <source>
        <dbReference type="SMART" id="SM00739"/>
    </source>
</evidence>
<dbReference type="Pfam" id="PF00467">
    <property type="entry name" value="KOW"/>
    <property type="match status" value="1"/>
</dbReference>
<sequence length="106" mass="12090">MGLKIKKSDKVIVISGKEKGKQGKILSIIPKKNRVMVQSVNMIKRHMKPSRQYSQGGIIEKEGALHISKIMLVCPRCQKPSRISNHILDDGRKVRLCKRCKEVIDR</sequence>
<dbReference type="GO" id="GO:1990904">
    <property type="term" value="C:ribonucleoprotein complex"/>
    <property type="evidence" value="ECO:0007669"/>
    <property type="project" value="UniProtKB-KW"/>
</dbReference>
<dbReference type="PANTHER" id="PTHR12903">
    <property type="entry name" value="MITOCHONDRIAL RIBOSOMAL PROTEIN L24"/>
    <property type="match status" value="1"/>
</dbReference>
<dbReference type="InterPro" id="IPR041988">
    <property type="entry name" value="Ribosomal_uL24_KOW"/>
</dbReference>
<evidence type="ECO:0000256" key="5">
    <source>
        <dbReference type="ARBA" id="ARBA00023274"/>
    </source>
</evidence>
<organism evidence="7">
    <name type="scientific">hydrothermal vent metagenome</name>
    <dbReference type="NCBI Taxonomy" id="652676"/>
    <lineage>
        <taxon>unclassified sequences</taxon>
        <taxon>metagenomes</taxon>
        <taxon>ecological metagenomes</taxon>
    </lineage>
</organism>
<gene>
    <name evidence="7" type="ORF">MNBD_NITROSPIRAE03-1781</name>
</gene>
<proteinExistence type="inferred from homology"/>
<dbReference type="GO" id="GO:0006412">
    <property type="term" value="P:translation"/>
    <property type="evidence" value="ECO:0007669"/>
    <property type="project" value="InterPro"/>
</dbReference>
<comment type="similarity">
    <text evidence="1">Belongs to the universal ribosomal protein uL24 family.</text>
</comment>
<keyword evidence="4 7" id="KW-0689">Ribosomal protein</keyword>
<dbReference type="GO" id="GO:0005840">
    <property type="term" value="C:ribosome"/>
    <property type="evidence" value="ECO:0007669"/>
    <property type="project" value="UniProtKB-KW"/>
</dbReference>
<dbReference type="GO" id="GO:0019843">
    <property type="term" value="F:rRNA binding"/>
    <property type="evidence" value="ECO:0007669"/>
    <property type="project" value="UniProtKB-KW"/>
</dbReference>
<evidence type="ECO:0000313" key="7">
    <source>
        <dbReference type="EMBL" id="VAX34399.1"/>
    </source>
</evidence>
<feature type="domain" description="KOW" evidence="6">
    <location>
        <begin position="4"/>
        <end position="31"/>
    </location>
</feature>
<dbReference type="Gene3D" id="2.30.30.30">
    <property type="match status" value="1"/>
</dbReference>
<evidence type="ECO:0000256" key="2">
    <source>
        <dbReference type="ARBA" id="ARBA00022730"/>
    </source>
</evidence>
<dbReference type="HAMAP" id="MF_01326_B">
    <property type="entry name" value="Ribosomal_uL24_B"/>
    <property type="match status" value="1"/>
</dbReference>
<dbReference type="InterPro" id="IPR008991">
    <property type="entry name" value="Translation_prot_SH3-like_sf"/>
</dbReference>
<name>A0A3B1CWW6_9ZZZZ</name>